<dbReference type="Proteomes" id="UP000887579">
    <property type="component" value="Unplaced"/>
</dbReference>
<sequence>MVKKRKLRKRPLKNEKLEENKEINLEDSDYSPSDSNSDEQDISGKKKKINVIARLCQDDDKSEEYIVLGEETHICDPKPYVSANSAQDMILDSNDFIYISKTNGQSRIFVFNQKNRNIGYEFSETKNNFFMCLGCHVKRKSVIAKLCQKEDNGEFYIRMGPNQKHVCQFRKYQIEKLEENLIYPPNFMFYSKKTKRPHLILYCPENQKLCYDYRCCANNFFYCKACLKFKHNVSVKVCQASDGTEFLRNGSFEHKCTPLELKDILNSGIKILEKSGLKLDIKQIDDGSKVAEKMEDSGFNESIKKEESSVFTELSEM</sequence>
<reference evidence="2" key="1">
    <citation type="submission" date="2022-11" db="UniProtKB">
        <authorList>
            <consortium name="WormBaseParasite"/>
        </authorList>
    </citation>
    <scope>IDENTIFICATION</scope>
</reference>
<evidence type="ECO:0000313" key="2">
    <source>
        <dbReference type="WBParaSite" id="ES5_v2.g24863.t1"/>
    </source>
</evidence>
<accession>A0AC34G539</accession>
<proteinExistence type="predicted"/>
<dbReference type="WBParaSite" id="ES5_v2.g24863.t1">
    <property type="protein sequence ID" value="ES5_v2.g24863.t1"/>
    <property type="gene ID" value="ES5_v2.g24863"/>
</dbReference>
<protein>
    <submittedName>
        <fullName evidence="2">Uncharacterized protein</fullName>
    </submittedName>
</protein>
<name>A0AC34G539_9BILA</name>
<evidence type="ECO:0000313" key="1">
    <source>
        <dbReference type="Proteomes" id="UP000887579"/>
    </source>
</evidence>
<organism evidence="1 2">
    <name type="scientific">Panagrolaimus sp. ES5</name>
    <dbReference type="NCBI Taxonomy" id="591445"/>
    <lineage>
        <taxon>Eukaryota</taxon>
        <taxon>Metazoa</taxon>
        <taxon>Ecdysozoa</taxon>
        <taxon>Nematoda</taxon>
        <taxon>Chromadorea</taxon>
        <taxon>Rhabditida</taxon>
        <taxon>Tylenchina</taxon>
        <taxon>Panagrolaimomorpha</taxon>
        <taxon>Panagrolaimoidea</taxon>
        <taxon>Panagrolaimidae</taxon>
        <taxon>Panagrolaimus</taxon>
    </lineage>
</organism>